<comment type="caution">
    <text evidence="1">The sequence shown here is derived from an EMBL/GenBank/DDBJ whole genome shotgun (WGS) entry which is preliminary data.</text>
</comment>
<protein>
    <submittedName>
        <fullName evidence="1">Uncharacterized protein</fullName>
    </submittedName>
</protein>
<evidence type="ECO:0000313" key="1">
    <source>
        <dbReference type="EMBL" id="TSI11984.1"/>
    </source>
</evidence>
<accession>A0A556C3E3</accession>
<evidence type="ECO:0000313" key="2">
    <source>
        <dbReference type="Proteomes" id="UP000316406"/>
    </source>
</evidence>
<dbReference type="Gene3D" id="1.10.10.10">
    <property type="entry name" value="Winged helix-like DNA-binding domain superfamily/Winged helix DNA-binding domain"/>
    <property type="match status" value="1"/>
</dbReference>
<dbReference type="EMBL" id="VLTK01000023">
    <property type="protein sequence ID" value="TSI11984.1"/>
    <property type="molecule type" value="Genomic_DNA"/>
</dbReference>
<organism evidence="1 2">
    <name type="scientific">Brevibacterium aurantiacum</name>
    <dbReference type="NCBI Taxonomy" id="273384"/>
    <lineage>
        <taxon>Bacteria</taxon>
        <taxon>Bacillati</taxon>
        <taxon>Actinomycetota</taxon>
        <taxon>Actinomycetes</taxon>
        <taxon>Micrococcales</taxon>
        <taxon>Brevibacteriaceae</taxon>
        <taxon>Brevibacterium</taxon>
    </lineage>
</organism>
<gene>
    <name evidence="1" type="ORF">FO013_21310</name>
</gene>
<keyword evidence="2" id="KW-1185">Reference proteome</keyword>
<proteinExistence type="predicted"/>
<name>A0A556C3E3_BREAU</name>
<dbReference type="InterPro" id="IPR036388">
    <property type="entry name" value="WH-like_DNA-bd_sf"/>
</dbReference>
<reference evidence="1 2" key="1">
    <citation type="submission" date="2019-07" db="EMBL/GenBank/DDBJ databases">
        <title>Draft genome sequence of Brevibacterium aurantiacum XU54 isolated from Xinjiang China.</title>
        <authorList>
            <person name="Xu X."/>
        </authorList>
    </citation>
    <scope>NUCLEOTIDE SEQUENCE [LARGE SCALE GENOMIC DNA]</scope>
    <source>
        <strain evidence="1 2">XU54</strain>
    </source>
</reference>
<dbReference type="AlphaFoldDB" id="A0A556C3E3"/>
<dbReference type="OrthoDB" id="4219136at2"/>
<sequence>MSVCAVVWCDRAAVARGLCMRCYARYRRGLGPNETRQYTTRETKERVRYKVTTRREAGESIADIASSVGVNESTLGKWFREWGVQPAAGKYGRSLAPNRWKPWTREDAVVAYTRTDLSIAERADLLGRSYTAVAGFVRDYRQRDSDPFGIK</sequence>
<dbReference type="RefSeq" id="WP_143924568.1">
    <property type="nucleotide sequence ID" value="NZ_VLTK01000023.1"/>
</dbReference>
<dbReference type="Proteomes" id="UP000316406">
    <property type="component" value="Unassembled WGS sequence"/>
</dbReference>